<feature type="domain" description="Flagellar basal-body/hook protein C-terminal" evidence="6">
    <location>
        <begin position="412"/>
        <end position="456"/>
    </location>
</feature>
<dbReference type="GO" id="GO:0009424">
    <property type="term" value="C:bacterial-type flagellum hook"/>
    <property type="evidence" value="ECO:0007669"/>
    <property type="project" value="TreeGrafter"/>
</dbReference>
<dbReference type="InterPro" id="IPR010930">
    <property type="entry name" value="Flg_bb/hook_C_dom"/>
</dbReference>
<evidence type="ECO:0000259" key="6">
    <source>
        <dbReference type="Pfam" id="PF06429"/>
    </source>
</evidence>
<dbReference type="STRING" id="1216932.CM240_1637"/>
<dbReference type="InterPro" id="IPR001444">
    <property type="entry name" value="Flag_bb_rod_N"/>
</dbReference>
<dbReference type="InterPro" id="IPR037925">
    <property type="entry name" value="FlgE/F/G-like"/>
</dbReference>
<comment type="function">
    <text evidence="4">A flexible structure which links the flagellar filament to the drive apparatus in the basal body.</text>
</comment>
<reference evidence="8 9" key="1">
    <citation type="submission" date="2013-11" db="EMBL/GenBank/DDBJ databases">
        <title>Complete genome sequence of Clostridum sp. M2/40.</title>
        <authorList>
            <person name="Wibberg D."/>
            <person name="Puehler A."/>
            <person name="Schlueter A."/>
        </authorList>
    </citation>
    <scope>NUCLEOTIDE SEQUENCE [LARGE SCALE GENOMIC DNA]</scope>
    <source>
        <strain evidence="9">M2/40</strain>
    </source>
</reference>
<dbReference type="Proteomes" id="UP000019426">
    <property type="component" value="Chromosome M2/40_rep1"/>
</dbReference>
<dbReference type="KEGG" id="clt:CM240_1637"/>
<evidence type="ECO:0000256" key="2">
    <source>
        <dbReference type="ARBA" id="ARBA00009677"/>
    </source>
</evidence>
<keyword evidence="9" id="KW-1185">Reference proteome</keyword>
<feature type="domain" description="Flagellar hook protein FlgE/F/G-like D1" evidence="7">
    <location>
        <begin position="133"/>
        <end position="160"/>
    </location>
</feature>
<organism evidence="8 9">
    <name type="scientific">Clostridium bornimense</name>
    <dbReference type="NCBI Taxonomy" id="1216932"/>
    <lineage>
        <taxon>Bacteria</taxon>
        <taxon>Bacillati</taxon>
        <taxon>Bacillota</taxon>
        <taxon>Clostridia</taxon>
        <taxon>Eubacteriales</taxon>
        <taxon>Clostridiaceae</taxon>
        <taxon>Clostridium</taxon>
    </lineage>
</organism>
<dbReference type="PANTHER" id="PTHR30435:SF1">
    <property type="entry name" value="FLAGELLAR HOOK PROTEIN FLGE"/>
    <property type="match status" value="1"/>
</dbReference>
<evidence type="ECO:0000313" key="8">
    <source>
        <dbReference type="EMBL" id="CDM68795.1"/>
    </source>
</evidence>
<feature type="domain" description="Flagellar basal body rod protein N-terminal" evidence="5">
    <location>
        <begin position="5"/>
        <end position="35"/>
    </location>
</feature>
<dbReference type="Pfam" id="PF22692">
    <property type="entry name" value="LlgE_F_G_D1"/>
    <property type="match status" value="1"/>
</dbReference>
<dbReference type="Pfam" id="PF06429">
    <property type="entry name" value="Flg_bbr_C"/>
    <property type="match status" value="1"/>
</dbReference>
<comment type="similarity">
    <text evidence="2 4">Belongs to the flagella basal body rod proteins family.</text>
</comment>
<dbReference type="GO" id="GO:0005829">
    <property type="term" value="C:cytosol"/>
    <property type="evidence" value="ECO:0007669"/>
    <property type="project" value="TreeGrafter"/>
</dbReference>
<dbReference type="RefSeq" id="WP_044038187.1">
    <property type="nucleotide sequence ID" value="NZ_HG917868.1"/>
</dbReference>
<accession>W6SGF1</accession>
<dbReference type="PATRIC" id="fig|1216932.3.peg.1630"/>
<keyword evidence="3 4" id="KW-0975">Bacterial flagellum</keyword>
<dbReference type="GO" id="GO:0071978">
    <property type="term" value="P:bacterial-type flagellum-dependent swarming motility"/>
    <property type="evidence" value="ECO:0007669"/>
    <property type="project" value="TreeGrafter"/>
</dbReference>
<proteinExistence type="inferred from homology"/>
<protein>
    <recommendedName>
        <fullName evidence="4">Flagellar hook protein FlgE</fullName>
    </recommendedName>
</protein>
<dbReference type="InterPro" id="IPR020013">
    <property type="entry name" value="Flagellar_FlgE/F/G"/>
</dbReference>
<dbReference type="GO" id="GO:0009425">
    <property type="term" value="C:bacterial-type flagellum basal body"/>
    <property type="evidence" value="ECO:0007669"/>
    <property type="project" value="UniProtKB-SubCell"/>
</dbReference>
<dbReference type="NCBIfam" id="TIGR03506">
    <property type="entry name" value="FlgEFG_subfam"/>
    <property type="match status" value="1"/>
</dbReference>
<dbReference type="EMBL" id="HG917868">
    <property type="protein sequence ID" value="CDM68795.1"/>
    <property type="molecule type" value="Genomic_DNA"/>
</dbReference>
<evidence type="ECO:0000256" key="4">
    <source>
        <dbReference type="RuleBase" id="RU362116"/>
    </source>
</evidence>
<dbReference type="Pfam" id="PF00460">
    <property type="entry name" value="Flg_bb_rod"/>
    <property type="match status" value="1"/>
</dbReference>
<dbReference type="eggNOG" id="COG1749">
    <property type="taxonomic scope" value="Bacteria"/>
</dbReference>
<dbReference type="InterPro" id="IPR053967">
    <property type="entry name" value="LlgE_F_G-like_D1"/>
</dbReference>
<dbReference type="SUPFAM" id="SSF117143">
    <property type="entry name" value="Flagellar hook protein flgE"/>
    <property type="match status" value="1"/>
</dbReference>
<dbReference type="AlphaFoldDB" id="W6SGF1"/>
<gene>
    <name evidence="8" type="ORF">CM240_1637</name>
</gene>
<sequence length="458" mass="47984">MIKSMYSGITGLKANQTKLDVIGNNIANVGTTSFKSQSVNFKDALSQTLNSSSAPGYSVGGTNASQIGLGVQVGSIVTNMAQGNLQTTGSNLDVALDGDGFFIVARGATPVSNNSSVSVDSTYHTMGAGNGLEVSYTRDGSFALDSEGNLLTSDGYRVMGYPISEKGGNVASIDYASNGTCNFVDADSKKGIAASSDNLVPLKITDTVHVSASNYNKVEMTYTGSGVVADVNPITVSTGGSYKYDGDLNITVSFNAESKMYMLSVNGNTPVSIENKDSYKTAKTGITVDGKETTLADLGITIDGLDNYTGVQTDVNAAKKDSFNLVVYAEADKKIRNFSIEKDGLIKGVLEDGRVTVFGQIAMASFKNPAGLEKQGNNLYSVSSNSGNPVVRSATGCEEINDNSSGFGSALNGYLEMSNVDLSEQFTEMIVASRAFQASSKAITTGDEILQELVNLKR</sequence>
<dbReference type="HOGENOM" id="CLU_013687_2_4_9"/>
<dbReference type="PANTHER" id="PTHR30435">
    <property type="entry name" value="FLAGELLAR PROTEIN"/>
    <property type="match status" value="1"/>
</dbReference>
<name>W6SGF1_9CLOT</name>
<evidence type="ECO:0000256" key="1">
    <source>
        <dbReference type="ARBA" id="ARBA00004117"/>
    </source>
</evidence>
<evidence type="ECO:0000259" key="5">
    <source>
        <dbReference type="Pfam" id="PF00460"/>
    </source>
</evidence>
<evidence type="ECO:0000256" key="3">
    <source>
        <dbReference type="ARBA" id="ARBA00023143"/>
    </source>
</evidence>
<dbReference type="OrthoDB" id="9804559at2"/>
<comment type="subcellular location">
    <subcellularLocation>
        <location evidence="1 4">Bacterial flagellum basal body</location>
    </subcellularLocation>
</comment>
<evidence type="ECO:0000313" key="9">
    <source>
        <dbReference type="Proteomes" id="UP000019426"/>
    </source>
</evidence>
<evidence type="ECO:0000259" key="7">
    <source>
        <dbReference type="Pfam" id="PF22692"/>
    </source>
</evidence>